<evidence type="ECO:0000313" key="2">
    <source>
        <dbReference type="EMBL" id="KAF2402662.1"/>
    </source>
</evidence>
<accession>A0A6G1I324</accession>
<organism evidence="2 3">
    <name type="scientific">Trichodelitschia bisporula</name>
    <dbReference type="NCBI Taxonomy" id="703511"/>
    <lineage>
        <taxon>Eukaryota</taxon>
        <taxon>Fungi</taxon>
        <taxon>Dikarya</taxon>
        <taxon>Ascomycota</taxon>
        <taxon>Pezizomycotina</taxon>
        <taxon>Dothideomycetes</taxon>
        <taxon>Dothideomycetes incertae sedis</taxon>
        <taxon>Phaeotrichales</taxon>
        <taxon>Phaeotrichaceae</taxon>
        <taxon>Trichodelitschia</taxon>
    </lineage>
</organism>
<gene>
    <name evidence="2" type="ORF">EJ06DRAFT_554258</name>
</gene>
<evidence type="ECO:0000313" key="3">
    <source>
        <dbReference type="Proteomes" id="UP000799640"/>
    </source>
</evidence>
<proteinExistence type="predicted"/>
<dbReference type="AlphaFoldDB" id="A0A6G1I324"/>
<keyword evidence="3" id="KW-1185">Reference proteome</keyword>
<reference evidence="2" key="1">
    <citation type="journal article" date="2020" name="Stud. Mycol.">
        <title>101 Dothideomycetes genomes: a test case for predicting lifestyles and emergence of pathogens.</title>
        <authorList>
            <person name="Haridas S."/>
            <person name="Albert R."/>
            <person name="Binder M."/>
            <person name="Bloem J."/>
            <person name="Labutti K."/>
            <person name="Salamov A."/>
            <person name="Andreopoulos B."/>
            <person name="Baker S."/>
            <person name="Barry K."/>
            <person name="Bills G."/>
            <person name="Bluhm B."/>
            <person name="Cannon C."/>
            <person name="Castanera R."/>
            <person name="Culley D."/>
            <person name="Daum C."/>
            <person name="Ezra D."/>
            <person name="Gonzalez J."/>
            <person name="Henrissat B."/>
            <person name="Kuo A."/>
            <person name="Liang C."/>
            <person name="Lipzen A."/>
            <person name="Lutzoni F."/>
            <person name="Magnuson J."/>
            <person name="Mondo S."/>
            <person name="Nolan M."/>
            <person name="Ohm R."/>
            <person name="Pangilinan J."/>
            <person name="Park H.-J."/>
            <person name="Ramirez L."/>
            <person name="Alfaro M."/>
            <person name="Sun H."/>
            <person name="Tritt A."/>
            <person name="Yoshinaga Y."/>
            <person name="Zwiers L.-H."/>
            <person name="Turgeon B."/>
            <person name="Goodwin S."/>
            <person name="Spatafora J."/>
            <person name="Crous P."/>
            <person name="Grigoriev I."/>
        </authorList>
    </citation>
    <scope>NUCLEOTIDE SEQUENCE</scope>
    <source>
        <strain evidence="2">CBS 262.69</strain>
    </source>
</reference>
<name>A0A6G1I324_9PEZI</name>
<evidence type="ECO:0000256" key="1">
    <source>
        <dbReference type="SAM" id="MobiDB-lite"/>
    </source>
</evidence>
<dbReference type="EMBL" id="ML996690">
    <property type="protein sequence ID" value="KAF2402662.1"/>
    <property type="molecule type" value="Genomic_DNA"/>
</dbReference>
<feature type="region of interest" description="Disordered" evidence="1">
    <location>
        <begin position="1"/>
        <end position="31"/>
    </location>
</feature>
<sequence>MESVVQPAPRLPLELPAANATGPPTDELPVANTTGPPVVQLLEKLPTTPAISTRSSIDLFRPGLRLATSRDAELVACMLSGVIKIFKLDIGWGHASIGTPASIDCTQVLDCCAAAFGNSLSYIKNGNVHSQGRVYEDGGAYAIAATRQGSVCFISGESLNSGRKVYALEGGSAFEISDPKTLPTLHSGIATIDRFLNKITAFWATSNGVLVRGVIRERPLQLTEPWTLRTFEPIAAIDWPDEMIVLYIDFHGAVMAHMWWQTEKSTEGSIAALDGLEDEIAPAGSAHPYGAIVAVALERAAVVVWMDTRGAIRSACGPHRGPFEQFLVLDEGIAALHSPLALGCDDASCTLRLWYLGHQGDLKFLPFRYRTT</sequence>
<dbReference type="Proteomes" id="UP000799640">
    <property type="component" value="Unassembled WGS sequence"/>
</dbReference>
<feature type="compositionally biased region" description="Low complexity" evidence="1">
    <location>
        <begin position="7"/>
        <end position="20"/>
    </location>
</feature>
<protein>
    <submittedName>
        <fullName evidence="2">Uncharacterized protein</fullName>
    </submittedName>
</protein>